<dbReference type="PANTHER" id="PTHR47506:SF6">
    <property type="entry name" value="HTH-TYPE TRANSCRIPTIONAL REPRESSOR NEMR"/>
    <property type="match status" value="1"/>
</dbReference>
<feature type="DNA-binding region" description="H-T-H motif" evidence="5">
    <location>
        <begin position="45"/>
        <end position="64"/>
    </location>
</feature>
<name>A0A7D5EXU0_9MICO</name>
<evidence type="ECO:0000256" key="2">
    <source>
        <dbReference type="ARBA" id="ARBA00023015"/>
    </source>
</evidence>
<keyword evidence="2" id="KW-0805">Transcription regulation</keyword>
<dbReference type="PRINTS" id="PR00455">
    <property type="entry name" value="HTHTETR"/>
</dbReference>
<dbReference type="EMBL" id="CP058316">
    <property type="protein sequence ID" value="QLD11428.1"/>
    <property type="molecule type" value="Genomic_DNA"/>
</dbReference>
<sequence>MMTTDTTAPARGRRRGSYAKTGATRQAILDAALEVFSQSGYRSGSLRDIATRVGMSEAGLLHHFRNKGAMLEAVLEERDDRARALVPIESDDGAEVLRGLVALAAHNASSPGVVELYTTLSAEATSSDHPAHGYFVRRYEYTRGNIERSFQWLRDEGLLRHGMTPRRAAVAAVALMDGLQVQWLLDRDSLDMAEELRALFATFVDIDWTRLRDQSDPASDRPAPAGRDEEVGP</sequence>
<evidence type="ECO:0000313" key="9">
    <source>
        <dbReference type="Proteomes" id="UP000509638"/>
    </source>
</evidence>
<protein>
    <submittedName>
        <fullName evidence="8">TetR/AcrR family transcriptional regulator</fullName>
    </submittedName>
</protein>
<dbReference type="SUPFAM" id="SSF48498">
    <property type="entry name" value="Tetracyclin repressor-like, C-terminal domain"/>
    <property type="match status" value="1"/>
</dbReference>
<dbReference type="InterPro" id="IPR039538">
    <property type="entry name" value="BetI_C"/>
</dbReference>
<dbReference type="Proteomes" id="UP000509638">
    <property type="component" value="Chromosome"/>
</dbReference>
<evidence type="ECO:0000259" key="7">
    <source>
        <dbReference type="PROSITE" id="PS50977"/>
    </source>
</evidence>
<keyword evidence="3 5" id="KW-0238">DNA-binding</keyword>
<proteinExistence type="predicted"/>
<reference evidence="8 9" key="1">
    <citation type="submission" date="2020-06" db="EMBL/GenBank/DDBJ databases">
        <authorList>
            <person name="Jo H."/>
        </authorList>
    </citation>
    <scope>NUCLEOTIDE SEQUENCE [LARGE SCALE GENOMIC DNA]</scope>
    <source>
        <strain evidence="8 9">I46</strain>
    </source>
</reference>
<dbReference type="InterPro" id="IPR001647">
    <property type="entry name" value="HTH_TetR"/>
</dbReference>
<evidence type="ECO:0000256" key="1">
    <source>
        <dbReference type="ARBA" id="ARBA00022491"/>
    </source>
</evidence>
<dbReference type="InterPro" id="IPR009057">
    <property type="entry name" value="Homeodomain-like_sf"/>
</dbReference>
<accession>A0A7D5EXU0</accession>
<feature type="region of interest" description="Disordered" evidence="6">
    <location>
        <begin position="1"/>
        <end position="21"/>
    </location>
</feature>
<dbReference type="Pfam" id="PF00440">
    <property type="entry name" value="TetR_N"/>
    <property type="match status" value="1"/>
</dbReference>
<dbReference type="InterPro" id="IPR036271">
    <property type="entry name" value="Tet_transcr_reg_TetR-rel_C_sf"/>
</dbReference>
<keyword evidence="1" id="KW-0678">Repressor</keyword>
<dbReference type="Pfam" id="PF13977">
    <property type="entry name" value="TetR_C_6"/>
    <property type="match status" value="1"/>
</dbReference>
<organism evidence="8 9">
    <name type="scientific">Microbacterium oleivorans</name>
    <dbReference type="NCBI Taxonomy" id="273677"/>
    <lineage>
        <taxon>Bacteria</taxon>
        <taxon>Bacillati</taxon>
        <taxon>Actinomycetota</taxon>
        <taxon>Actinomycetes</taxon>
        <taxon>Micrococcales</taxon>
        <taxon>Microbacteriaceae</taxon>
        <taxon>Microbacterium</taxon>
    </lineage>
</organism>
<feature type="domain" description="HTH tetR-type" evidence="7">
    <location>
        <begin position="22"/>
        <end position="82"/>
    </location>
</feature>
<evidence type="ECO:0000256" key="6">
    <source>
        <dbReference type="SAM" id="MobiDB-lite"/>
    </source>
</evidence>
<dbReference type="GO" id="GO:0003677">
    <property type="term" value="F:DNA binding"/>
    <property type="evidence" value="ECO:0007669"/>
    <property type="project" value="UniProtKB-UniRule"/>
</dbReference>
<dbReference type="PANTHER" id="PTHR47506">
    <property type="entry name" value="TRANSCRIPTIONAL REGULATORY PROTEIN"/>
    <property type="match status" value="1"/>
</dbReference>
<gene>
    <name evidence="8" type="ORF">HW566_06360</name>
</gene>
<dbReference type="AlphaFoldDB" id="A0A7D5EXU0"/>
<evidence type="ECO:0000313" key="8">
    <source>
        <dbReference type="EMBL" id="QLD11428.1"/>
    </source>
</evidence>
<dbReference type="SUPFAM" id="SSF46689">
    <property type="entry name" value="Homeodomain-like"/>
    <property type="match status" value="1"/>
</dbReference>
<feature type="region of interest" description="Disordered" evidence="6">
    <location>
        <begin position="213"/>
        <end position="233"/>
    </location>
</feature>
<evidence type="ECO:0000256" key="4">
    <source>
        <dbReference type="ARBA" id="ARBA00023163"/>
    </source>
</evidence>
<keyword evidence="4" id="KW-0804">Transcription</keyword>
<dbReference type="Gene3D" id="1.10.357.10">
    <property type="entry name" value="Tetracycline Repressor, domain 2"/>
    <property type="match status" value="1"/>
</dbReference>
<dbReference type="PROSITE" id="PS50977">
    <property type="entry name" value="HTH_TETR_2"/>
    <property type="match status" value="1"/>
</dbReference>
<dbReference type="RefSeq" id="WP_178011351.1">
    <property type="nucleotide sequence ID" value="NZ_CP058316.1"/>
</dbReference>
<evidence type="ECO:0000256" key="5">
    <source>
        <dbReference type="PROSITE-ProRule" id="PRU00335"/>
    </source>
</evidence>
<evidence type="ECO:0000256" key="3">
    <source>
        <dbReference type="ARBA" id="ARBA00023125"/>
    </source>
</evidence>